<comment type="caution">
    <text evidence="7">The sequence shown here is derived from an EMBL/GenBank/DDBJ whole genome shotgun (WGS) entry which is preliminary data.</text>
</comment>
<feature type="transmembrane region" description="Helical" evidence="6">
    <location>
        <begin position="431"/>
        <end position="449"/>
    </location>
</feature>
<dbReference type="PANTHER" id="PTHR30250">
    <property type="entry name" value="PST FAMILY PREDICTED COLANIC ACID TRANSPORTER"/>
    <property type="match status" value="1"/>
</dbReference>
<feature type="transmembrane region" description="Helical" evidence="6">
    <location>
        <begin position="339"/>
        <end position="365"/>
    </location>
</feature>
<evidence type="ECO:0000256" key="6">
    <source>
        <dbReference type="SAM" id="Phobius"/>
    </source>
</evidence>
<feature type="transmembrane region" description="Helical" evidence="6">
    <location>
        <begin position="307"/>
        <end position="333"/>
    </location>
</feature>
<proteinExistence type="predicted"/>
<feature type="transmembrane region" description="Helical" evidence="6">
    <location>
        <begin position="455"/>
        <end position="474"/>
    </location>
</feature>
<organism evidence="7 8">
    <name type="scientific">Flavobacterium bomense</name>
    <dbReference type="NCBI Taxonomy" id="2497483"/>
    <lineage>
        <taxon>Bacteria</taxon>
        <taxon>Pseudomonadati</taxon>
        <taxon>Bacteroidota</taxon>
        <taxon>Flavobacteriia</taxon>
        <taxon>Flavobacteriales</taxon>
        <taxon>Flavobacteriaceae</taxon>
        <taxon>Flavobacterium</taxon>
    </lineage>
</organism>
<sequence length="495" mass="55267">MSDSKTSYHRIVKTTSLFGGVQFFMIIIGVIRTKCIAVFIGPEGMGIISLLNSAMNLVGGVTGLGIETSGVKHLSSSYKNDNLSTIASVAALIKKLAVLTGILGCVLVILFSSWLSQITFGNSNHTFTFVFISITLLFRQLMIGQLVVLQGLRKMRFLAKANFYGNGLGLLVSIPLYYYYRIDAIVPTIIVASLASLLVSFYYSKKIPFEKNVFSKEQGNAEGKSIIRLGILLTLSGLLTLLSTYLIQIFVGKWGGLEQVGFYNAGFTLLNSYVGVIFTVMSTDYFPRLAFISADNEKVRTSVVQQSFVSILIITPVIILFLTCIPLIVKIIFTPEFNAIIPMVCFGIIAMLFRAVSWSMGYILIAKGDSKMFMRTAVGFNSISLILNVLGYYYYGLEGLGFSFLLYYFIHFLGLKIITKKRYGFYFESDFYNTYLICILLCVATFLFRYLPNPILKYGLMSLMVVVSIVFVLFEMNKKTALKELFNAIIKKKND</sequence>
<evidence type="ECO:0000256" key="2">
    <source>
        <dbReference type="ARBA" id="ARBA00022475"/>
    </source>
</evidence>
<dbReference type="EMBL" id="RYDJ01000005">
    <property type="protein sequence ID" value="RTZ05581.1"/>
    <property type="molecule type" value="Genomic_DNA"/>
</dbReference>
<evidence type="ECO:0000256" key="3">
    <source>
        <dbReference type="ARBA" id="ARBA00022692"/>
    </source>
</evidence>
<name>A0A3S0PIW2_9FLAO</name>
<accession>A0A3S0PIW2</accession>
<evidence type="ECO:0000313" key="7">
    <source>
        <dbReference type="EMBL" id="RTZ05581.1"/>
    </source>
</evidence>
<keyword evidence="3 6" id="KW-0812">Transmembrane</keyword>
<dbReference type="InterPro" id="IPR050833">
    <property type="entry name" value="Poly_Biosynth_Transport"/>
</dbReference>
<dbReference type="Proteomes" id="UP000280825">
    <property type="component" value="Unassembled WGS sequence"/>
</dbReference>
<evidence type="ECO:0000313" key="8">
    <source>
        <dbReference type="Proteomes" id="UP000280825"/>
    </source>
</evidence>
<dbReference type="PANTHER" id="PTHR30250:SF11">
    <property type="entry name" value="O-ANTIGEN TRANSPORTER-RELATED"/>
    <property type="match status" value="1"/>
</dbReference>
<keyword evidence="8" id="KW-1185">Reference proteome</keyword>
<evidence type="ECO:0000256" key="4">
    <source>
        <dbReference type="ARBA" id="ARBA00022989"/>
    </source>
</evidence>
<protein>
    <submittedName>
        <fullName evidence="7">O-antigen translocase</fullName>
    </submittedName>
</protein>
<comment type="subcellular location">
    <subcellularLocation>
        <location evidence="1">Cell membrane</location>
        <topology evidence="1">Multi-pass membrane protein</topology>
    </subcellularLocation>
</comment>
<feature type="transmembrane region" description="Helical" evidence="6">
    <location>
        <begin position="47"/>
        <end position="66"/>
    </location>
</feature>
<keyword evidence="2" id="KW-1003">Cell membrane</keyword>
<feature type="transmembrane region" description="Helical" evidence="6">
    <location>
        <begin position="161"/>
        <end position="178"/>
    </location>
</feature>
<keyword evidence="4 6" id="KW-1133">Transmembrane helix</keyword>
<gene>
    <name evidence="7" type="ORF">EKL98_06550</name>
</gene>
<dbReference type="RefSeq" id="WP_126561845.1">
    <property type="nucleotide sequence ID" value="NZ_RYDJ01000005.1"/>
</dbReference>
<keyword evidence="5 6" id="KW-0472">Membrane</keyword>
<reference evidence="7 8" key="1">
    <citation type="submission" date="2018-12" db="EMBL/GenBank/DDBJ databases">
        <title>Flavobacterium sp. nov., isolated from glacier ice.</title>
        <authorList>
            <person name="Liu Q."/>
            <person name="Xin Y.-H."/>
        </authorList>
    </citation>
    <scope>NUCLEOTIDE SEQUENCE [LARGE SCALE GENOMIC DNA]</scope>
    <source>
        <strain evidence="7 8">RB1N8</strain>
    </source>
</reference>
<evidence type="ECO:0000256" key="1">
    <source>
        <dbReference type="ARBA" id="ARBA00004651"/>
    </source>
</evidence>
<dbReference type="GO" id="GO:0005886">
    <property type="term" value="C:plasma membrane"/>
    <property type="evidence" value="ECO:0007669"/>
    <property type="project" value="UniProtKB-SubCell"/>
</dbReference>
<dbReference type="AlphaFoldDB" id="A0A3S0PIW2"/>
<feature type="transmembrane region" description="Helical" evidence="6">
    <location>
        <begin position="225"/>
        <end position="250"/>
    </location>
</feature>
<feature type="transmembrane region" description="Helical" evidence="6">
    <location>
        <begin position="262"/>
        <end position="286"/>
    </location>
</feature>
<feature type="transmembrane region" description="Helical" evidence="6">
    <location>
        <begin position="401"/>
        <end position="419"/>
    </location>
</feature>
<feature type="transmembrane region" description="Helical" evidence="6">
    <location>
        <begin position="377"/>
        <end position="395"/>
    </location>
</feature>
<feature type="transmembrane region" description="Helical" evidence="6">
    <location>
        <begin position="184"/>
        <end position="204"/>
    </location>
</feature>
<evidence type="ECO:0000256" key="5">
    <source>
        <dbReference type="ARBA" id="ARBA00023136"/>
    </source>
</evidence>
<dbReference type="Pfam" id="PF13440">
    <property type="entry name" value="Polysacc_synt_3"/>
    <property type="match status" value="1"/>
</dbReference>
<feature type="transmembrane region" description="Helical" evidence="6">
    <location>
        <begin position="96"/>
        <end position="115"/>
    </location>
</feature>
<feature type="transmembrane region" description="Helical" evidence="6">
    <location>
        <begin position="127"/>
        <end position="149"/>
    </location>
</feature>